<evidence type="ECO:0000256" key="8">
    <source>
        <dbReference type="RuleBase" id="RU364100"/>
    </source>
</evidence>
<dbReference type="GO" id="GO:0008233">
    <property type="term" value="F:peptidase activity"/>
    <property type="evidence" value="ECO:0007669"/>
    <property type="project" value="UniProtKB-KW"/>
</dbReference>
<keyword evidence="4 8" id="KW-0378">Hydrolase</keyword>
<accession>A8RL82</accession>
<keyword evidence="2 8" id="KW-0645">Protease</keyword>
<dbReference type="Pfam" id="PF02586">
    <property type="entry name" value="SRAP"/>
    <property type="match status" value="1"/>
</dbReference>
<evidence type="ECO:0000256" key="7">
    <source>
        <dbReference type="ARBA" id="ARBA00023239"/>
    </source>
</evidence>
<dbReference type="Gene3D" id="3.90.1680.10">
    <property type="entry name" value="SOS response associated peptidase-like"/>
    <property type="match status" value="1"/>
</dbReference>
<gene>
    <name evidence="9" type="ORF">CLOBOL_01531</name>
</gene>
<dbReference type="PANTHER" id="PTHR13604">
    <property type="entry name" value="DC12-RELATED"/>
    <property type="match status" value="1"/>
</dbReference>
<organism evidence="9 10">
    <name type="scientific">Enterocloster bolteae (strain ATCC BAA-613 / DSM 15670 / CCUG 46953 / JCM 12243 / WAL 16351)</name>
    <name type="common">Clostridium bolteae</name>
    <dbReference type="NCBI Taxonomy" id="411902"/>
    <lineage>
        <taxon>Bacteria</taxon>
        <taxon>Bacillati</taxon>
        <taxon>Bacillota</taxon>
        <taxon>Clostridia</taxon>
        <taxon>Lachnospirales</taxon>
        <taxon>Lachnospiraceae</taxon>
        <taxon>Enterocloster</taxon>
    </lineage>
</organism>
<keyword evidence="7" id="KW-0456">Lyase</keyword>
<dbReference type="PANTHER" id="PTHR13604:SF0">
    <property type="entry name" value="ABASIC SITE PROCESSING PROTEIN HMCES"/>
    <property type="match status" value="1"/>
</dbReference>
<evidence type="ECO:0000256" key="4">
    <source>
        <dbReference type="ARBA" id="ARBA00022801"/>
    </source>
</evidence>
<keyword evidence="3" id="KW-0227">DNA damage</keyword>
<evidence type="ECO:0000256" key="3">
    <source>
        <dbReference type="ARBA" id="ARBA00022763"/>
    </source>
</evidence>
<comment type="similarity">
    <text evidence="1 8">Belongs to the SOS response-associated peptidase family.</text>
</comment>
<sequence>MEYSGKAGRNFMCGRYHFSAELLDEIRDITEQKDWKLELGVLDRDIHPGDMAPVIVAALEEASNVPAPAKNAGTASYAGRGGSLRVCRQKWGYPGPGGKGLVFNARSESVFEKRMFRDSVSMRRAVIPVSWFYEWNKNKEKFTFTKEGSRILFLAGFYGRYEDGEHFVILTTQANASMAPVHSRMPLVLEREQVREWILDSAKTKELLGQEPPQLERDCEYEQQTLF</sequence>
<protein>
    <recommendedName>
        <fullName evidence="8">Abasic site processing protein</fullName>
        <ecNumber evidence="8">3.4.-.-</ecNumber>
    </recommendedName>
</protein>
<dbReference type="InterPro" id="IPR003738">
    <property type="entry name" value="SRAP"/>
</dbReference>
<dbReference type="HOGENOM" id="CLU_035990_6_3_9"/>
<comment type="caution">
    <text evidence="9">The sequence shown here is derived from an EMBL/GenBank/DDBJ whole genome shotgun (WGS) entry which is preliminary data.</text>
</comment>
<dbReference type="GO" id="GO:0106300">
    <property type="term" value="P:protein-DNA covalent cross-linking repair"/>
    <property type="evidence" value="ECO:0007669"/>
    <property type="project" value="InterPro"/>
</dbReference>
<keyword evidence="5" id="KW-0190">Covalent protein-DNA linkage</keyword>
<dbReference type="GO" id="GO:0003697">
    <property type="term" value="F:single-stranded DNA binding"/>
    <property type="evidence" value="ECO:0007669"/>
    <property type="project" value="InterPro"/>
</dbReference>
<reference evidence="9 10" key="1">
    <citation type="submission" date="2007-08" db="EMBL/GenBank/DDBJ databases">
        <authorList>
            <person name="Fulton L."/>
            <person name="Clifton S."/>
            <person name="Fulton B."/>
            <person name="Xu J."/>
            <person name="Minx P."/>
            <person name="Pepin K.H."/>
            <person name="Johnson M."/>
            <person name="Thiruvilangam P."/>
            <person name="Bhonagiri V."/>
            <person name="Nash W.E."/>
            <person name="Mardis E.R."/>
            <person name="Wilson R.K."/>
        </authorList>
    </citation>
    <scope>NUCLEOTIDE SEQUENCE [LARGE SCALE GENOMIC DNA]</scope>
    <source>
        <strain evidence="10">ATCC BAA-613 / DSM 15670 / CCUG 46953 / JCM 12243 / WAL 16351</strain>
    </source>
</reference>
<dbReference type="EC" id="3.4.-.-" evidence="8"/>
<evidence type="ECO:0000256" key="1">
    <source>
        <dbReference type="ARBA" id="ARBA00008136"/>
    </source>
</evidence>
<reference evidence="9 10" key="2">
    <citation type="submission" date="2007-09" db="EMBL/GenBank/DDBJ databases">
        <title>Draft genome sequence of Clostridium bolteae (ATCC BAA-613).</title>
        <authorList>
            <person name="Sudarsanam P."/>
            <person name="Ley R."/>
            <person name="Guruge J."/>
            <person name="Turnbaugh P.J."/>
            <person name="Mahowald M."/>
            <person name="Liep D."/>
            <person name="Gordon J."/>
        </authorList>
    </citation>
    <scope>NUCLEOTIDE SEQUENCE [LARGE SCALE GENOMIC DNA]</scope>
    <source>
        <strain evidence="10">ATCC BAA-613 / DSM 15670 / CCUG 46953 / JCM 12243 / WAL 16351</strain>
    </source>
</reference>
<evidence type="ECO:0000313" key="9">
    <source>
        <dbReference type="EMBL" id="EDP18177.1"/>
    </source>
</evidence>
<evidence type="ECO:0000313" key="10">
    <source>
        <dbReference type="Proteomes" id="UP000005396"/>
    </source>
</evidence>
<dbReference type="InterPro" id="IPR036590">
    <property type="entry name" value="SRAP-like"/>
</dbReference>
<dbReference type="AlphaFoldDB" id="A8RL82"/>
<proteinExistence type="inferred from homology"/>
<name>A8RL82_ENTBW</name>
<dbReference type="GO" id="GO:0016829">
    <property type="term" value="F:lyase activity"/>
    <property type="evidence" value="ECO:0007669"/>
    <property type="project" value="UniProtKB-KW"/>
</dbReference>
<evidence type="ECO:0000256" key="2">
    <source>
        <dbReference type="ARBA" id="ARBA00022670"/>
    </source>
</evidence>
<keyword evidence="6" id="KW-0238">DNA-binding</keyword>
<dbReference type="eggNOG" id="COG2135">
    <property type="taxonomic scope" value="Bacteria"/>
</dbReference>
<dbReference type="GO" id="GO:0006508">
    <property type="term" value="P:proteolysis"/>
    <property type="evidence" value="ECO:0007669"/>
    <property type="project" value="UniProtKB-KW"/>
</dbReference>
<evidence type="ECO:0000256" key="5">
    <source>
        <dbReference type="ARBA" id="ARBA00023124"/>
    </source>
</evidence>
<dbReference type="SUPFAM" id="SSF143081">
    <property type="entry name" value="BB1717-like"/>
    <property type="match status" value="1"/>
</dbReference>
<evidence type="ECO:0000256" key="6">
    <source>
        <dbReference type="ARBA" id="ARBA00023125"/>
    </source>
</evidence>
<dbReference type="Proteomes" id="UP000005396">
    <property type="component" value="Unassembled WGS sequence"/>
</dbReference>
<dbReference type="PaxDb" id="411902-CLOBOL_01531"/>
<dbReference type="EMBL" id="ABCC02000017">
    <property type="protein sequence ID" value="EDP18177.1"/>
    <property type="molecule type" value="Genomic_DNA"/>
</dbReference>